<dbReference type="InterPro" id="IPR029499">
    <property type="entry name" value="PduO-typ"/>
</dbReference>
<organism evidence="7 8">
    <name type="scientific">Sus scrofa</name>
    <name type="common">Pig</name>
    <dbReference type="NCBI Taxonomy" id="9823"/>
    <lineage>
        <taxon>Eukaryota</taxon>
        <taxon>Metazoa</taxon>
        <taxon>Chordata</taxon>
        <taxon>Craniata</taxon>
        <taxon>Vertebrata</taxon>
        <taxon>Euteleostomi</taxon>
        <taxon>Mammalia</taxon>
        <taxon>Eutheria</taxon>
        <taxon>Laurasiatheria</taxon>
        <taxon>Artiodactyla</taxon>
        <taxon>Suina</taxon>
        <taxon>Suidae</taxon>
        <taxon>Sus</taxon>
    </lineage>
</organism>
<dbReference type="SUPFAM" id="SSF89028">
    <property type="entry name" value="Cobalamin adenosyltransferase-like"/>
    <property type="match status" value="1"/>
</dbReference>
<keyword evidence="3 4" id="KW-0067">ATP-binding</keyword>
<dbReference type="AlphaFoldDB" id="A0A8D0VI81"/>
<evidence type="ECO:0000256" key="5">
    <source>
        <dbReference type="SAM" id="MobiDB-lite"/>
    </source>
</evidence>
<comment type="similarity">
    <text evidence="4">Belongs to the Cob(I)alamin adenosyltransferase family.</text>
</comment>
<evidence type="ECO:0000259" key="6">
    <source>
        <dbReference type="Pfam" id="PF01923"/>
    </source>
</evidence>
<feature type="compositionally biased region" description="Polar residues" evidence="5">
    <location>
        <begin position="182"/>
        <end position="192"/>
    </location>
</feature>
<sequence>MEVPHGVGRPHSPPLFLKIFIFSIIVDLHPLTTSCCLFLLRPQPSSKTPKIPKIYTKTGDKGFSSTFTGERRPKDDQVFEAVGTTDELSSAIGTHHVRGGAHPGAGAVDRQILQPAAPTHSLYPAFRRQEQLCTALLSGRVPASRETVRGPREWGLKGSWGPVVPKGKQGNKASASKGKESFVQSYPVSSAHSGEKLETTPSLDKWGWLSRGGVLRTPNGRWRRA</sequence>
<proteinExistence type="inferred from homology"/>
<evidence type="ECO:0000313" key="7">
    <source>
        <dbReference type="Ensembl" id="ENSSSCP00030006642.1"/>
    </source>
</evidence>
<dbReference type="PANTHER" id="PTHR12213:SF0">
    <property type="entry name" value="CORRINOID ADENOSYLTRANSFERASE MMAB"/>
    <property type="match status" value="1"/>
</dbReference>
<dbReference type="InterPro" id="IPR036451">
    <property type="entry name" value="CblAdoTrfase-like_sf"/>
</dbReference>
<evidence type="ECO:0000256" key="4">
    <source>
        <dbReference type="RuleBase" id="RU366026"/>
    </source>
</evidence>
<evidence type="ECO:0000256" key="2">
    <source>
        <dbReference type="ARBA" id="ARBA00022741"/>
    </source>
</evidence>
<reference evidence="7" key="1">
    <citation type="submission" date="2025-08" db="UniProtKB">
        <authorList>
            <consortium name="Ensembl"/>
        </authorList>
    </citation>
    <scope>IDENTIFICATION</scope>
</reference>
<evidence type="ECO:0000256" key="1">
    <source>
        <dbReference type="ARBA" id="ARBA00022679"/>
    </source>
</evidence>
<dbReference type="Proteomes" id="UP000694570">
    <property type="component" value="Unplaced"/>
</dbReference>
<protein>
    <submittedName>
        <fullName evidence="7">Metabolism of cobalamin associated B</fullName>
    </submittedName>
</protein>
<feature type="region of interest" description="Disordered" evidence="5">
    <location>
        <begin position="159"/>
        <end position="225"/>
    </location>
</feature>
<feature type="domain" description="Cobalamin adenosyltransferase-like" evidence="6">
    <location>
        <begin position="54"/>
        <end position="95"/>
    </location>
</feature>
<evidence type="ECO:0000313" key="8">
    <source>
        <dbReference type="Proteomes" id="UP000694570"/>
    </source>
</evidence>
<dbReference type="PANTHER" id="PTHR12213">
    <property type="entry name" value="CORRINOID ADENOSYLTRANSFERASE"/>
    <property type="match status" value="1"/>
</dbReference>
<dbReference type="Ensembl" id="ENSSSCT00030014786.1">
    <property type="protein sequence ID" value="ENSSSCP00030006642.1"/>
    <property type="gene ID" value="ENSSSCG00030010759.1"/>
</dbReference>
<accession>A0A8D0VI81</accession>
<dbReference type="GO" id="GO:0005524">
    <property type="term" value="F:ATP binding"/>
    <property type="evidence" value="ECO:0007669"/>
    <property type="project" value="UniProtKB-UniRule"/>
</dbReference>
<gene>
    <name evidence="7" type="primary">MMAB</name>
</gene>
<evidence type="ECO:0000256" key="3">
    <source>
        <dbReference type="ARBA" id="ARBA00022840"/>
    </source>
</evidence>
<dbReference type="GO" id="GO:0016740">
    <property type="term" value="F:transferase activity"/>
    <property type="evidence" value="ECO:0007669"/>
    <property type="project" value="UniProtKB-KW"/>
</dbReference>
<dbReference type="Gene3D" id="1.20.1200.10">
    <property type="entry name" value="Cobalamin adenosyltransferase-like"/>
    <property type="match status" value="1"/>
</dbReference>
<name>A0A8D0VI81_PIG</name>
<keyword evidence="1 4" id="KW-0808">Transferase</keyword>
<dbReference type="InterPro" id="IPR016030">
    <property type="entry name" value="CblAdoTrfase-like"/>
</dbReference>
<keyword evidence="2 4" id="KW-0547">Nucleotide-binding</keyword>
<dbReference type="Pfam" id="PF01923">
    <property type="entry name" value="Cob_adeno_trans"/>
    <property type="match status" value="1"/>
</dbReference>